<gene>
    <name evidence="2" type="ORF">STSU_021125</name>
</gene>
<keyword evidence="3" id="KW-1185">Reference proteome</keyword>
<evidence type="ECO:0000313" key="3">
    <source>
        <dbReference type="Proteomes" id="UP000005940"/>
    </source>
</evidence>
<sequence>MTTIPSFSQMRWVKSSYSAPNGGECIEWAPEHVSGTGIVPVRDSKRPSGPVLTMSAGAFAGLVALARAAELS</sequence>
<dbReference type="EMBL" id="CP029159">
    <property type="protein sequence ID" value="QKM69298.1"/>
    <property type="molecule type" value="Genomic_DNA"/>
</dbReference>
<dbReference type="Pfam" id="PF04149">
    <property type="entry name" value="DUF397"/>
    <property type="match status" value="1"/>
</dbReference>
<name>A0A7G3UH12_STRT9</name>
<reference evidence="2 3" key="1">
    <citation type="journal article" date="2012" name="J. Bacteriol.">
        <title>Draft genome of Streptomyces tsukubaensis NRRL 18488, the producer of the clinically important immunosuppressant tacrolimus (FK506).</title>
        <authorList>
            <person name="Barreiro C."/>
            <person name="Prieto C."/>
            <person name="Sola-Landa A."/>
            <person name="Solera E."/>
            <person name="Martinez-Castro M."/>
            <person name="Perez-Redondo R."/>
            <person name="Garcia-Estrada C."/>
            <person name="Aparicio J.F."/>
            <person name="Fernandez-Martinez L.T."/>
            <person name="Santos-Aberturas J."/>
            <person name="Salehi-Najafabadi Z."/>
            <person name="Rodriguez-Garcia A."/>
            <person name="Tauch A."/>
            <person name="Martin J.F."/>
        </authorList>
    </citation>
    <scope>NUCLEOTIDE SEQUENCE [LARGE SCALE GENOMIC DNA]</scope>
    <source>
        <strain evidence="3">DSM 42081 / NBRC 108919 / NRRL 18488 / 9993</strain>
    </source>
</reference>
<dbReference type="AlphaFoldDB" id="A0A7G3UH12"/>
<evidence type="ECO:0000313" key="2">
    <source>
        <dbReference type="EMBL" id="QKM69298.1"/>
    </source>
</evidence>
<evidence type="ECO:0000259" key="1">
    <source>
        <dbReference type="Pfam" id="PF04149"/>
    </source>
</evidence>
<proteinExistence type="predicted"/>
<dbReference type="RefSeq" id="WP_078902309.1">
    <property type="nucleotide sequence ID" value="NZ_CP029159.1"/>
</dbReference>
<organism evidence="2 3">
    <name type="scientific">Streptomyces tsukubensis (strain DSM 42081 / NBRC 108919 / NRRL 18488 / 9993)</name>
    <dbReference type="NCBI Taxonomy" id="1114943"/>
    <lineage>
        <taxon>Bacteria</taxon>
        <taxon>Bacillati</taxon>
        <taxon>Actinomycetota</taxon>
        <taxon>Actinomycetes</taxon>
        <taxon>Kitasatosporales</taxon>
        <taxon>Streptomycetaceae</taxon>
        <taxon>Streptomyces</taxon>
    </lineage>
</organism>
<dbReference type="InterPro" id="IPR007278">
    <property type="entry name" value="DUF397"/>
</dbReference>
<feature type="domain" description="DUF397" evidence="1">
    <location>
        <begin position="11"/>
        <end position="66"/>
    </location>
</feature>
<dbReference type="Proteomes" id="UP000005940">
    <property type="component" value="Chromosome"/>
</dbReference>
<accession>A0A7G3UH12</accession>
<protein>
    <submittedName>
        <fullName evidence="2">DUF397 domain-containing protein</fullName>
    </submittedName>
</protein>